<dbReference type="EMBL" id="JAVLSF010000003">
    <property type="protein sequence ID" value="MDR9772375.1"/>
    <property type="molecule type" value="Genomic_DNA"/>
</dbReference>
<dbReference type="RefSeq" id="WP_155256637.1">
    <property type="nucleotide sequence ID" value="NZ_JAVLSD010000012.1"/>
</dbReference>
<sequence>MGITVRLVETVNWVKADRATMAGNPKAKKICYPVPAIVVNQALNVIPLGGQR</sequence>
<comment type="caution">
    <text evidence="1">The sequence shown here is derived from an EMBL/GenBank/DDBJ whole genome shotgun (WGS) entry which is preliminary data.</text>
</comment>
<proteinExistence type="predicted"/>
<gene>
    <name evidence="1" type="ORF">RJJ65_06840</name>
</gene>
<evidence type="ECO:0000313" key="2">
    <source>
        <dbReference type="Proteomes" id="UP001268610"/>
    </source>
</evidence>
<dbReference type="Proteomes" id="UP001268610">
    <property type="component" value="Unassembled WGS sequence"/>
</dbReference>
<reference evidence="1" key="1">
    <citation type="submission" date="2023-04" db="EMBL/GenBank/DDBJ databases">
        <title>Genomic characterization of faba bean (Vicia faba) microsymbionts in Mexican soils.</title>
        <authorList>
            <person name="Rivera Orduna F.N."/>
            <person name="Guevara-Luna J."/>
            <person name="Yan J."/>
            <person name="Arroyo-Herrera I."/>
            <person name="Li Y."/>
            <person name="Vasquez-Murrieta M.S."/>
            <person name="Wang E.T."/>
        </authorList>
    </citation>
    <scope>NUCLEOTIDE SEQUENCE</scope>
    <source>
        <strain evidence="1">CH26</strain>
    </source>
</reference>
<dbReference type="AlphaFoldDB" id="A0AAJ2GQN8"/>
<protein>
    <submittedName>
        <fullName evidence="1">Uncharacterized protein</fullName>
    </submittedName>
</protein>
<name>A0AAJ2GQN8_9HYPH</name>
<organism evidence="1 2">
    <name type="scientific">Rhizobium hidalgonense</name>
    <dbReference type="NCBI Taxonomy" id="1538159"/>
    <lineage>
        <taxon>Bacteria</taxon>
        <taxon>Pseudomonadati</taxon>
        <taxon>Pseudomonadota</taxon>
        <taxon>Alphaproteobacteria</taxon>
        <taxon>Hyphomicrobiales</taxon>
        <taxon>Rhizobiaceae</taxon>
        <taxon>Rhizobium/Agrobacterium group</taxon>
        <taxon>Rhizobium</taxon>
    </lineage>
</organism>
<accession>A0AAJ2GQN8</accession>
<evidence type="ECO:0000313" key="1">
    <source>
        <dbReference type="EMBL" id="MDR9772375.1"/>
    </source>
</evidence>